<dbReference type="Proteomes" id="UP001203423">
    <property type="component" value="Unassembled WGS sequence"/>
</dbReference>
<organism evidence="8 9">
    <name type="scientific">Shewanella surugensis</name>
    <dbReference type="NCBI Taxonomy" id="212020"/>
    <lineage>
        <taxon>Bacteria</taxon>
        <taxon>Pseudomonadati</taxon>
        <taxon>Pseudomonadota</taxon>
        <taxon>Gammaproteobacteria</taxon>
        <taxon>Alteromonadales</taxon>
        <taxon>Shewanellaceae</taxon>
        <taxon>Shewanella</taxon>
    </lineage>
</organism>
<name>A0ABT0L7L5_9GAMM</name>
<keyword evidence="6 7" id="KW-0472">Membrane</keyword>
<keyword evidence="3" id="KW-1003">Cell membrane</keyword>
<dbReference type="InterPro" id="IPR029025">
    <property type="entry name" value="T3SS_substrate_exporter_C"/>
</dbReference>
<dbReference type="PANTHER" id="PTHR30531">
    <property type="entry name" value="FLAGELLAR BIOSYNTHETIC PROTEIN FLHB"/>
    <property type="match status" value="1"/>
</dbReference>
<dbReference type="InterPro" id="IPR006307">
    <property type="entry name" value="BsaZ-like"/>
</dbReference>
<evidence type="ECO:0000256" key="7">
    <source>
        <dbReference type="SAM" id="Phobius"/>
    </source>
</evidence>
<dbReference type="NCBIfam" id="NF009364">
    <property type="entry name" value="PRK12721.1"/>
    <property type="match status" value="1"/>
</dbReference>
<dbReference type="SUPFAM" id="SSF160544">
    <property type="entry name" value="EscU C-terminal domain-like"/>
    <property type="match status" value="1"/>
</dbReference>
<evidence type="ECO:0000256" key="4">
    <source>
        <dbReference type="ARBA" id="ARBA00022692"/>
    </source>
</evidence>
<dbReference type="NCBIfam" id="TIGR01404">
    <property type="entry name" value="FlhB_rel_III"/>
    <property type="match status" value="1"/>
</dbReference>
<evidence type="ECO:0000256" key="1">
    <source>
        <dbReference type="ARBA" id="ARBA00004651"/>
    </source>
</evidence>
<evidence type="ECO:0000313" key="8">
    <source>
        <dbReference type="EMBL" id="MCL1123691.1"/>
    </source>
</evidence>
<evidence type="ECO:0000256" key="3">
    <source>
        <dbReference type="ARBA" id="ARBA00022475"/>
    </source>
</evidence>
<proteinExistence type="inferred from homology"/>
<keyword evidence="5 7" id="KW-1133">Transmembrane helix</keyword>
<feature type="transmembrane region" description="Helical" evidence="7">
    <location>
        <begin position="139"/>
        <end position="157"/>
    </location>
</feature>
<evidence type="ECO:0000256" key="5">
    <source>
        <dbReference type="ARBA" id="ARBA00022989"/>
    </source>
</evidence>
<gene>
    <name evidence="8" type="ORF">L2764_04115</name>
</gene>
<dbReference type="RefSeq" id="WP_248938977.1">
    <property type="nucleotide sequence ID" value="NZ_JAKIKS010000010.1"/>
</dbReference>
<dbReference type="Gene3D" id="3.40.1690.10">
    <property type="entry name" value="secretion proteins EscU"/>
    <property type="match status" value="1"/>
</dbReference>
<feature type="transmembrane region" description="Helical" evidence="7">
    <location>
        <begin position="82"/>
        <end position="110"/>
    </location>
</feature>
<accession>A0ABT0L7L5</accession>
<feature type="transmembrane region" description="Helical" evidence="7">
    <location>
        <begin position="185"/>
        <end position="204"/>
    </location>
</feature>
<evidence type="ECO:0000256" key="2">
    <source>
        <dbReference type="ARBA" id="ARBA00010690"/>
    </source>
</evidence>
<dbReference type="PANTHER" id="PTHR30531:SF6">
    <property type="entry name" value="SECRETION SYSTEM APPARATUS PROTEIN SSAU"/>
    <property type="match status" value="1"/>
</dbReference>
<sequence length="347" mass="39100">MSEKTEKPTPKKIKDARQEGQVIKSQEVLTGVQMAVILSYFVYNGREMLQAIIHMIDVMIGSVNLPLEEASGLVINEFVDLFIRYVGGLGLLLAATTVITTLIQIGPLMASKAIMPSFKKLNVLQNAKQLVSFKSLFEFAKNLTKVIVLSCVFYYLLHRYVNSFQYLPLCGETCGLMVTFQMGTWLWMSFIACYLVFALADYGFQRFTVMKQLKMSKEDTKQEHKNAEGNAEMKHKRKEVGREINSGAAGNVRRATAVVRNPTHFAVCIYYKEGETPLPKVIEKAKDHMALHIIKMAEKAGVPIVENVPLARALYKEVKSGDVIPESLFEPVAELLRLVMDVEYDEE</sequence>
<evidence type="ECO:0000313" key="9">
    <source>
        <dbReference type="Proteomes" id="UP001203423"/>
    </source>
</evidence>
<reference evidence="8 9" key="1">
    <citation type="submission" date="2022-01" db="EMBL/GenBank/DDBJ databases">
        <title>Whole genome-based taxonomy of the Shewanellaceae.</title>
        <authorList>
            <person name="Martin-Rodriguez A.J."/>
        </authorList>
    </citation>
    <scope>NUCLEOTIDE SEQUENCE [LARGE SCALE GENOMIC DNA]</scope>
    <source>
        <strain evidence="8 9">DSM 17177</strain>
    </source>
</reference>
<evidence type="ECO:0000256" key="6">
    <source>
        <dbReference type="ARBA" id="ARBA00023136"/>
    </source>
</evidence>
<comment type="subcellular location">
    <subcellularLocation>
        <location evidence="1">Cell membrane</location>
        <topology evidence="1">Multi-pass membrane protein</topology>
    </subcellularLocation>
</comment>
<keyword evidence="4 7" id="KW-0812">Transmembrane</keyword>
<comment type="caution">
    <text evidence="8">The sequence shown here is derived from an EMBL/GenBank/DDBJ whole genome shotgun (WGS) entry which is preliminary data.</text>
</comment>
<dbReference type="Pfam" id="PF01312">
    <property type="entry name" value="Bac_export_2"/>
    <property type="match status" value="1"/>
</dbReference>
<protein>
    <submittedName>
        <fullName evidence="8">EscU/YscU/HrcU family type III secretion system export apparatus switch protein</fullName>
    </submittedName>
</protein>
<comment type="similarity">
    <text evidence="2">Belongs to the type III secretion exporter family.</text>
</comment>
<keyword evidence="9" id="KW-1185">Reference proteome</keyword>
<dbReference type="InterPro" id="IPR006135">
    <property type="entry name" value="T3SS_substrate_exporter"/>
</dbReference>
<dbReference type="PRINTS" id="PR00950">
    <property type="entry name" value="TYPE3IMSPROT"/>
</dbReference>
<dbReference type="EMBL" id="JAKIKS010000010">
    <property type="protein sequence ID" value="MCL1123691.1"/>
    <property type="molecule type" value="Genomic_DNA"/>
</dbReference>